<accession>A0A486XH46</accession>
<feature type="transmembrane region" description="Helical" evidence="1">
    <location>
        <begin position="146"/>
        <end position="166"/>
    </location>
</feature>
<dbReference type="AlphaFoldDB" id="A0A486XH46"/>
<proteinExistence type="predicted"/>
<reference evidence="2" key="1">
    <citation type="submission" date="2019-03" db="EMBL/GenBank/DDBJ databases">
        <authorList>
            <consortium name="Pathogen Informatics"/>
        </authorList>
    </citation>
    <scope>NUCLEOTIDE SEQUENCE</scope>
    <source>
        <strain evidence="2">Unknown</strain>
    </source>
</reference>
<sequence>MIKRFFTAINQIILLLKKALIHIYTTICPGHKMVILLYFILFYQAWPVLFDKFTIEYQTYKNVDVIVQDYRMNGRLNKYKTIQQINNKCYYKHCGLLKNGEYKLSEIKFITIQGKEEIFSFCTNQQCFLNIDIERKKANLRYEAKLAAWVALCLIIISYIESLVGIRNERRKKSVSNIHL</sequence>
<gene>
    <name evidence="2" type="ORF">NCTC4101_02282</name>
</gene>
<keyword evidence="1" id="KW-1133">Transmembrane helix</keyword>
<protein>
    <recommendedName>
        <fullName evidence="3">Transmembrane protein</fullName>
    </recommendedName>
</protein>
<name>A0A486XH46_9PAST</name>
<evidence type="ECO:0008006" key="3">
    <source>
        <dbReference type="Google" id="ProtNLM"/>
    </source>
</evidence>
<feature type="transmembrane region" description="Helical" evidence="1">
    <location>
        <begin position="21"/>
        <end position="43"/>
    </location>
</feature>
<evidence type="ECO:0000256" key="1">
    <source>
        <dbReference type="SAM" id="Phobius"/>
    </source>
</evidence>
<dbReference type="EMBL" id="CAAHDN010000018">
    <property type="protein sequence ID" value="VGM96847.1"/>
    <property type="molecule type" value="Genomic_DNA"/>
</dbReference>
<keyword evidence="1" id="KW-0812">Transmembrane</keyword>
<organism evidence="2">
    <name type="scientific">uncultured Avibacterium sp</name>
    <dbReference type="NCBI Taxonomy" id="1936169"/>
    <lineage>
        <taxon>Bacteria</taxon>
        <taxon>Pseudomonadati</taxon>
        <taxon>Pseudomonadota</taxon>
        <taxon>Gammaproteobacteria</taxon>
        <taxon>Pasteurellales</taxon>
        <taxon>Pasteurellaceae</taxon>
        <taxon>Avibacterium</taxon>
        <taxon>environmental samples</taxon>
    </lineage>
</organism>
<evidence type="ECO:0000313" key="2">
    <source>
        <dbReference type="EMBL" id="VGM96847.1"/>
    </source>
</evidence>
<keyword evidence="1" id="KW-0472">Membrane</keyword>